<protein>
    <recommendedName>
        <fullName evidence="3">Nucleotidyl transferase AbiEii/AbiGii toxin family protein</fullName>
    </recommendedName>
</protein>
<reference evidence="2" key="1">
    <citation type="submission" date="2017-09" db="EMBL/GenBank/DDBJ databases">
        <title>Depth-based differentiation of microbial function through sediment-hosted aquifers and enrichment of novel symbionts in the deep terrestrial subsurface.</title>
        <authorList>
            <person name="Probst A.J."/>
            <person name="Ladd B."/>
            <person name="Jarett J.K."/>
            <person name="Geller-Mcgrath D.E."/>
            <person name="Sieber C.M.K."/>
            <person name="Emerson J.B."/>
            <person name="Anantharaman K."/>
            <person name="Thomas B.C."/>
            <person name="Malmstrom R."/>
            <person name="Stieglmeier M."/>
            <person name="Klingl A."/>
            <person name="Woyke T."/>
            <person name="Ryan C.M."/>
            <person name="Banfield J.F."/>
        </authorList>
    </citation>
    <scope>NUCLEOTIDE SEQUENCE [LARGE SCALE GENOMIC DNA]</scope>
</reference>
<name>A0A2M6YVH4_9BACT</name>
<evidence type="ECO:0000313" key="2">
    <source>
        <dbReference type="Proteomes" id="UP000230184"/>
    </source>
</evidence>
<dbReference type="AlphaFoldDB" id="A0A2M6YVH4"/>
<evidence type="ECO:0000313" key="1">
    <source>
        <dbReference type="EMBL" id="PIU37500.1"/>
    </source>
</evidence>
<accession>A0A2M6YVH4</accession>
<evidence type="ECO:0008006" key="3">
    <source>
        <dbReference type="Google" id="ProtNLM"/>
    </source>
</evidence>
<dbReference type="InterPro" id="IPR014942">
    <property type="entry name" value="AbiEii"/>
</dbReference>
<dbReference type="Gene3D" id="3.10.450.620">
    <property type="entry name" value="JHP933, nucleotidyltransferase-like core domain"/>
    <property type="match status" value="1"/>
</dbReference>
<dbReference type="Proteomes" id="UP000230184">
    <property type="component" value="Unassembled WGS sequence"/>
</dbReference>
<gene>
    <name evidence="1" type="ORF">COT02_00530</name>
</gene>
<organism evidence="1 2">
    <name type="scientific">Candidatus Roizmanbacteria bacterium CG07_land_8_20_14_0_80_34_15</name>
    <dbReference type="NCBI Taxonomy" id="1974849"/>
    <lineage>
        <taxon>Bacteria</taxon>
        <taxon>Candidatus Roizmaniibacteriota</taxon>
    </lineage>
</organism>
<sequence>MITKKQIDDLSKHFQIDEFTILREYLQILFLNYLYKEKGADKIFFKGGTAIRLLFGSTRFSEDLDFSVIDTRENIIKLISKLEKSIKKEIGSIKISLLYTGINGLRFRLKYRYPDFKYPLVIRLDFNFIKNVEKEELSPLLTKFPISVFPLINHLSGKEILAEKLCAILTRSKGRDLYDTWFLLEKSVVIDNGLLERKLIERGERYSQKNLINKIKKYSERKLELDLQQFLPKSQRKIIGILKERLEKLLTADSNSLNFF</sequence>
<dbReference type="EMBL" id="PEWY01000013">
    <property type="protein sequence ID" value="PIU37500.1"/>
    <property type="molecule type" value="Genomic_DNA"/>
</dbReference>
<comment type="caution">
    <text evidence="1">The sequence shown here is derived from an EMBL/GenBank/DDBJ whole genome shotgun (WGS) entry which is preliminary data.</text>
</comment>
<dbReference type="Pfam" id="PF08843">
    <property type="entry name" value="AbiEii"/>
    <property type="match status" value="1"/>
</dbReference>
<proteinExistence type="predicted"/>